<comment type="caution">
    <text evidence="3">The sequence shown here is derived from an EMBL/GenBank/DDBJ whole genome shotgun (WGS) entry which is preliminary data.</text>
</comment>
<dbReference type="Pfam" id="PF02698">
    <property type="entry name" value="DUF218"/>
    <property type="match status" value="1"/>
</dbReference>
<organism evidence="3 4">
    <name type="scientific">Clostridium celatum DSM 1785</name>
    <dbReference type="NCBI Taxonomy" id="545697"/>
    <lineage>
        <taxon>Bacteria</taxon>
        <taxon>Bacillati</taxon>
        <taxon>Bacillota</taxon>
        <taxon>Clostridia</taxon>
        <taxon>Eubacteriales</taxon>
        <taxon>Clostridiaceae</taxon>
        <taxon>Clostridium</taxon>
    </lineage>
</organism>
<dbReference type="GO" id="GO:0000270">
    <property type="term" value="P:peptidoglycan metabolic process"/>
    <property type="evidence" value="ECO:0007669"/>
    <property type="project" value="TreeGrafter"/>
</dbReference>
<evidence type="ECO:0000313" key="4">
    <source>
        <dbReference type="Proteomes" id="UP000010420"/>
    </source>
</evidence>
<sequence>MNKKCKFICSMVVATSISVGFSMPVFASTITNEQVMTVEKSVEELKAELIYYYKTGQSTDILRTFDSIKSVSEKEYNRLKQVIDFWDYTENSMVESIGVAPDGLPDTNKHAFVVLGYALNSDGSMQDELKGRCQVAYESAMKYPNAYVVLAGGGTAADNKEVTEAGQMRDYMVNELNFDESRLIIEDKSMTTVQNAQNTFNILYNQYDISTISMISSQYHLKRASLLYYTQSLIAAEALGKTPIELVGNAGWLREDKTYEPLDLKALTLSQLLGVQLPETLEASKLQSLEVEGKTTYKKGEELELSVTAKYDIDDYTRDITEIATIEGYDAM</sequence>
<dbReference type="GO" id="GO:0043164">
    <property type="term" value="P:Gram-negative-bacterium-type cell wall biogenesis"/>
    <property type="evidence" value="ECO:0007669"/>
    <property type="project" value="TreeGrafter"/>
</dbReference>
<keyword evidence="4" id="KW-1185">Reference proteome</keyword>
<dbReference type="OrthoDB" id="9782395at2"/>
<dbReference type="Proteomes" id="UP000010420">
    <property type="component" value="Unassembled WGS sequence"/>
</dbReference>
<dbReference type="InterPro" id="IPR003848">
    <property type="entry name" value="DUF218"/>
</dbReference>
<dbReference type="PANTHER" id="PTHR30336:SF4">
    <property type="entry name" value="ENVELOPE BIOGENESIS FACTOR ELYC"/>
    <property type="match status" value="1"/>
</dbReference>
<proteinExistence type="predicted"/>
<dbReference type="EMBL" id="AMEZ01000013">
    <property type="protein sequence ID" value="EKY29008.1"/>
    <property type="molecule type" value="Genomic_DNA"/>
</dbReference>
<keyword evidence="1" id="KW-0732">Signal</keyword>
<dbReference type="GO" id="GO:0005886">
    <property type="term" value="C:plasma membrane"/>
    <property type="evidence" value="ECO:0007669"/>
    <property type="project" value="TreeGrafter"/>
</dbReference>
<feature type="domain" description="DUF218" evidence="2">
    <location>
        <begin position="111"/>
        <end position="236"/>
    </location>
</feature>
<dbReference type="eggNOG" id="COG1434">
    <property type="taxonomic scope" value="Bacteria"/>
</dbReference>
<dbReference type="InterPro" id="IPR014729">
    <property type="entry name" value="Rossmann-like_a/b/a_fold"/>
</dbReference>
<evidence type="ECO:0000259" key="2">
    <source>
        <dbReference type="Pfam" id="PF02698"/>
    </source>
</evidence>
<dbReference type="RefSeq" id="WP_005210383.1">
    <property type="nucleotide sequence ID" value="NZ_KB291607.1"/>
</dbReference>
<dbReference type="AlphaFoldDB" id="L1QM11"/>
<feature type="chain" id="PRO_5003957384" description="DUF218 domain-containing protein" evidence="1">
    <location>
        <begin position="28"/>
        <end position="332"/>
    </location>
</feature>
<dbReference type="Gene3D" id="3.40.50.620">
    <property type="entry name" value="HUPs"/>
    <property type="match status" value="1"/>
</dbReference>
<reference evidence="3 4" key="1">
    <citation type="submission" date="2012-05" db="EMBL/GenBank/DDBJ databases">
        <authorList>
            <person name="Weinstock G."/>
            <person name="Sodergren E."/>
            <person name="Lobos E.A."/>
            <person name="Fulton L."/>
            <person name="Fulton R."/>
            <person name="Courtney L."/>
            <person name="Fronick C."/>
            <person name="O'Laughlin M."/>
            <person name="Godfrey J."/>
            <person name="Wilson R.M."/>
            <person name="Miner T."/>
            <person name="Farmer C."/>
            <person name="Delehaunty K."/>
            <person name="Cordes M."/>
            <person name="Minx P."/>
            <person name="Tomlinson C."/>
            <person name="Chen J."/>
            <person name="Wollam A."/>
            <person name="Pepin K.H."/>
            <person name="Bhonagiri V."/>
            <person name="Zhang X."/>
            <person name="Suruliraj S."/>
            <person name="Warren W."/>
            <person name="Mitreva M."/>
            <person name="Mardis E.R."/>
            <person name="Wilson R.K."/>
        </authorList>
    </citation>
    <scope>NUCLEOTIDE SEQUENCE [LARGE SCALE GENOMIC DNA]</scope>
    <source>
        <strain evidence="3 4">DSM 1785</strain>
    </source>
</reference>
<evidence type="ECO:0000313" key="3">
    <source>
        <dbReference type="EMBL" id="EKY29008.1"/>
    </source>
</evidence>
<dbReference type="InterPro" id="IPR051599">
    <property type="entry name" value="Cell_Envelope_Assoc"/>
</dbReference>
<dbReference type="PATRIC" id="fig|545697.3.peg.359"/>
<dbReference type="HOGENOM" id="CLU_052949_0_0_9"/>
<dbReference type="PANTHER" id="PTHR30336">
    <property type="entry name" value="INNER MEMBRANE PROTEIN, PROBABLE PERMEASE"/>
    <property type="match status" value="1"/>
</dbReference>
<dbReference type="CDD" id="cd06259">
    <property type="entry name" value="YdcF-like"/>
    <property type="match status" value="1"/>
</dbReference>
<feature type="signal peptide" evidence="1">
    <location>
        <begin position="1"/>
        <end position="27"/>
    </location>
</feature>
<accession>L1QM11</accession>
<evidence type="ECO:0000256" key="1">
    <source>
        <dbReference type="SAM" id="SignalP"/>
    </source>
</evidence>
<protein>
    <recommendedName>
        <fullName evidence="2">DUF218 domain-containing protein</fullName>
    </recommendedName>
</protein>
<name>L1QM11_9CLOT</name>
<gene>
    <name evidence="3" type="ORF">HMPREF0216_00367</name>
</gene>